<evidence type="ECO:0000313" key="2">
    <source>
        <dbReference type="Proteomes" id="UP001054945"/>
    </source>
</evidence>
<dbReference type="Proteomes" id="UP001054945">
    <property type="component" value="Unassembled WGS sequence"/>
</dbReference>
<gene>
    <name evidence="1" type="ORF">CEXT_209071</name>
</gene>
<dbReference type="AlphaFoldDB" id="A0AAV4MLI1"/>
<protein>
    <submittedName>
        <fullName evidence="1">Uncharacterized protein</fullName>
    </submittedName>
</protein>
<comment type="caution">
    <text evidence="1">The sequence shown here is derived from an EMBL/GenBank/DDBJ whole genome shotgun (WGS) entry which is preliminary data.</text>
</comment>
<dbReference type="EMBL" id="BPLR01019845">
    <property type="protein sequence ID" value="GIX72417.1"/>
    <property type="molecule type" value="Genomic_DNA"/>
</dbReference>
<evidence type="ECO:0000313" key="1">
    <source>
        <dbReference type="EMBL" id="GIX72417.1"/>
    </source>
</evidence>
<proteinExistence type="predicted"/>
<keyword evidence="2" id="KW-1185">Reference proteome</keyword>
<organism evidence="1 2">
    <name type="scientific">Caerostris extrusa</name>
    <name type="common">Bark spider</name>
    <name type="synonym">Caerostris bankana</name>
    <dbReference type="NCBI Taxonomy" id="172846"/>
    <lineage>
        <taxon>Eukaryota</taxon>
        <taxon>Metazoa</taxon>
        <taxon>Ecdysozoa</taxon>
        <taxon>Arthropoda</taxon>
        <taxon>Chelicerata</taxon>
        <taxon>Arachnida</taxon>
        <taxon>Araneae</taxon>
        <taxon>Araneomorphae</taxon>
        <taxon>Entelegynae</taxon>
        <taxon>Araneoidea</taxon>
        <taxon>Araneidae</taxon>
        <taxon>Caerostris</taxon>
    </lineage>
</organism>
<name>A0AAV4MLI1_CAEEX</name>
<reference evidence="1 2" key="1">
    <citation type="submission" date="2021-06" db="EMBL/GenBank/DDBJ databases">
        <title>Caerostris extrusa draft genome.</title>
        <authorList>
            <person name="Kono N."/>
            <person name="Arakawa K."/>
        </authorList>
    </citation>
    <scope>NUCLEOTIDE SEQUENCE [LARGE SCALE GENOMIC DNA]</scope>
</reference>
<accession>A0AAV4MLI1</accession>
<sequence>MIHCRKRRKWDGISEPDNFYEVFSKEFRKRILDANLLPSPEDKILEHRELDAMAWEITSSQEYHPANRNLMI</sequence>